<comment type="similarity">
    <text evidence="1 2">Belongs to the UPF0102 family.</text>
</comment>
<accession>A0A2U2AEL6</accession>
<proteinExistence type="inferred from homology"/>
<name>A0A2U2AEL6_9GAMM</name>
<dbReference type="Proteomes" id="UP000245020">
    <property type="component" value="Unassembled WGS sequence"/>
</dbReference>
<dbReference type="PANTHER" id="PTHR34039:SF1">
    <property type="entry name" value="UPF0102 PROTEIN YRAN"/>
    <property type="match status" value="1"/>
</dbReference>
<dbReference type="Gene3D" id="3.40.1350.10">
    <property type="match status" value="1"/>
</dbReference>
<dbReference type="PANTHER" id="PTHR34039">
    <property type="entry name" value="UPF0102 PROTEIN YRAN"/>
    <property type="match status" value="1"/>
</dbReference>
<reference evidence="4" key="1">
    <citation type="submission" date="2018-05" db="EMBL/GenBank/DDBJ databases">
        <title>Ignatzschineria dubaiensis sp. nov., isolated from necrotic foot tissues of dromedaries (Camelus dromedarius) and associated maggots in Dubai, United Arab Emirates.</title>
        <authorList>
            <person name="Tsang C.C."/>
            <person name="Tang J.Y.M."/>
            <person name="Fong J.Y.H."/>
            <person name="Kinne J."/>
            <person name="Lee H.H."/>
            <person name="Joseph M."/>
            <person name="Jose S."/>
            <person name="Schuster R.K."/>
            <person name="Tang Y."/>
            <person name="Sivakumar S."/>
            <person name="Chen J.H.K."/>
            <person name="Teng J.L.L."/>
            <person name="Lau S.K.P."/>
            <person name="Wernery U."/>
            <person name="Woo P.C.Y."/>
        </authorList>
    </citation>
    <scope>NUCLEOTIDE SEQUENCE [LARGE SCALE GENOMIC DNA]</scope>
    <source>
        <strain evidence="4">KCTC 22644</strain>
    </source>
</reference>
<dbReference type="HAMAP" id="MF_00048">
    <property type="entry name" value="UPF0102"/>
    <property type="match status" value="1"/>
</dbReference>
<evidence type="ECO:0000313" key="3">
    <source>
        <dbReference type="EMBL" id="PWD81108.1"/>
    </source>
</evidence>
<dbReference type="AlphaFoldDB" id="A0A2U2AEL6"/>
<dbReference type="SUPFAM" id="SSF52980">
    <property type="entry name" value="Restriction endonuclease-like"/>
    <property type="match status" value="1"/>
</dbReference>
<dbReference type="RefSeq" id="WP_109189012.1">
    <property type="nucleotide sequence ID" value="NZ_BMYA01000003.1"/>
</dbReference>
<dbReference type="InterPro" id="IPR011856">
    <property type="entry name" value="tRNA_endonuc-like_dom_sf"/>
</dbReference>
<evidence type="ECO:0000256" key="2">
    <source>
        <dbReference type="HAMAP-Rule" id="MF_00048"/>
    </source>
</evidence>
<sequence>MTTHKAIGQQGEAIAQNYLIAQGCTILRTNYHSRYGEIDIIAEDSAGVLLFIEVKYRKNEFFASAASSVTSQKLQKIAQTIACYLQQYPTTQPLRIDLITIIGQSPYQIDWLQNITL</sequence>
<dbReference type="OrthoDB" id="9794876at2"/>
<keyword evidence="4" id="KW-1185">Reference proteome</keyword>
<dbReference type="NCBIfam" id="NF009150">
    <property type="entry name" value="PRK12497.1-3"/>
    <property type="match status" value="1"/>
</dbReference>
<gene>
    <name evidence="3" type="ORF">DC083_04190</name>
</gene>
<dbReference type="GO" id="GO:0003676">
    <property type="term" value="F:nucleic acid binding"/>
    <property type="evidence" value="ECO:0007669"/>
    <property type="project" value="InterPro"/>
</dbReference>
<dbReference type="InterPro" id="IPR003509">
    <property type="entry name" value="UPF0102_YraN-like"/>
</dbReference>
<organism evidence="3 4">
    <name type="scientific">Ignatzschineria ureiclastica</name>
    <dbReference type="NCBI Taxonomy" id="472582"/>
    <lineage>
        <taxon>Bacteria</taxon>
        <taxon>Pseudomonadati</taxon>
        <taxon>Pseudomonadota</taxon>
        <taxon>Gammaproteobacteria</taxon>
        <taxon>Cardiobacteriales</taxon>
        <taxon>Ignatzschineriaceae</taxon>
        <taxon>Ignatzschineria</taxon>
    </lineage>
</organism>
<evidence type="ECO:0000256" key="1">
    <source>
        <dbReference type="ARBA" id="ARBA00006738"/>
    </source>
</evidence>
<dbReference type="Pfam" id="PF02021">
    <property type="entry name" value="UPF0102"/>
    <property type="match status" value="1"/>
</dbReference>
<comment type="caution">
    <text evidence="3">The sequence shown here is derived from an EMBL/GenBank/DDBJ whole genome shotgun (WGS) entry which is preliminary data.</text>
</comment>
<dbReference type="NCBIfam" id="TIGR00252">
    <property type="entry name" value="YraN family protein"/>
    <property type="match status" value="1"/>
</dbReference>
<evidence type="ECO:0000313" key="4">
    <source>
        <dbReference type="Proteomes" id="UP000245020"/>
    </source>
</evidence>
<dbReference type="InterPro" id="IPR011335">
    <property type="entry name" value="Restrct_endonuc-II-like"/>
</dbReference>
<dbReference type="EMBL" id="QEWQ01000003">
    <property type="protein sequence ID" value="PWD81108.1"/>
    <property type="molecule type" value="Genomic_DNA"/>
</dbReference>
<dbReference type="PROSITE" id="PS51257">
    <property type="entry name" value="PROKAR_LIPOPROTEIN"/>
    <property type="match status" value="1"/>
</dbReference>
<protein>
    <recommendedName>
        <fullName evidence="2">UPF0102 protein DC083_04190</fullName>
    </recommendedName>
</protein>